<gene>
    <name evidence="2" type="ORF">PHYSODRAFT_477621</name>
</gene>
<reference evidence="2 3" key="1">
    <citation type="journal article" date="2006" name="Science">
        <title>Phytophthora genome sequences uncover evolutionary origins and mechanisms of pathogenesis.</title>
        <authorList>
            <person name="Tyler B.M."/>
            <person name="Tripathy S."/>
            <person name="Zhang X."/>
            <person name="Dehal P."/>
            <person name="Jiang R.H."/>
            <person name="Aerts A."/>
            <person name="Arredondo F.D."/>
            <person name="Baxter L."/>
            <person name="Bensasson D."/>
            <person name="Beynon J.L."/>
            <person name="Chapman J."/>
            <person name="Damasceno C.M."/>
            <person name="Dorrance A.E."/>
            <person name="Dou D."/>
            <person name="Dickerman A.W."/>
            <person name="Dubchak I.L."/>
            <person name="Garbelotto M."/>
            <person name="Gijzen M."/>
            <person name="Gordon S.G."/>
            <person name="Govers F."/>
            <person name="Grunwald N.J."/>
            <person name="Huang W."/>
            <person name="Ivors K.L."/>
            <person name="Jones R.W."/>
            <person name="Kamoun S."/>
            <person name="Krampis K."/>
            <person name="Lamour K.H."/>
            <person name="Lee M.K."/>
            <person name="McDonald W.H."/>
            <person name="Medina M."/>
            <person name="Meijer H.J."/>
            <person name="Nordberg E.K."/>
            <person name="Maclean D.J."/>
            <person name="Ospina-Giraldo M.D."/>
            <person name="Morris P.F."/>
            <person name="Phuntumart V."/>
            <person name="Putnam N.H."/>
            <person name="Rash S."/>
            <person name="Rose J.K."/>
            <person name="Sakihama Y."/>
            <person name="Salamov A.A."/>
            <person name="Savidor A."/>
            <person name="Scheuring C.F."/>
            <person name="Smith B.M."/>
            <person name="Sobral B.W."/>
            <person name="Terry A."/>
            <person name="Torto-Alalibo T.A."/>
            <person name="Win J."/>
            <person name="Xu Z."/>
            <person name="Zhang H."/>
            <person name="Grigoriev I.V."/>
            <person name="Rokhsar D.S."/>
            <person name="Boore J.L."/>
        </authorList>
    </citation>
    <scope>NUCLEOTIDE SEQUENCE [LARGE SCALE GENOMIC DNA]</scope>
    <source>
        <strain evidence="2 3">P6497</strain>
    </source>
</reference>
<evidence type="ECO:0000313" key="2">
    <source>
        <dbReference type="EMBL" id="EGZ26615.1"/>
    </source>
</evidence>
<feature type="compositionally biased region" description="Basic residues" evidence="1">
    <location>
        <begin position="153"/>
        <end position="168"/>
    </location>
</feature>
<sequence length="168" mass="19757">EKVLYLCDGPPKVKCPQIVVFTYPNDRWLSEVRKDRCTYWMPPWALELRLQLAAAVLDYPLAPRSSDDEMEERFWNFGGVASHCLNLDFEAIPEAIHELMGPITRITDRGDLQNLLVGNNDTRHRFLHYRPPRLQRTRITRVPRPPPTNTTRVPKRQRTTSTRVPRRR</sequence>
<dbReference type="RefSeq" id="XP_009513890.1">
    <property type="nucleotide sequence ID" value="XM_009515595.1"/>
</dbReference>
<protein>
    <submittedName>
        <fullName evidence="2">Uncharacterized protein</fullName>
    </submittedName>
</protein>
<keyword evidence="3" id="KW-1185">Reference proteome</keyword>
<feature type="non-terminal residue" evidence="2">
    <location>
        <position position="1"/>
    </location>
</feature>
<dbReference type="EMBL" id="JH159151">
    <property type="protein sequence ID" value="EGZ26615.1"/>
    <property type="molecule type" value="Genomic_DNA"/>
</dbReference>
<dbReference type="Proteomes" id="UP000002640">
    <property type="component" value="Unassembled WGS sequence"/>
</dbReference>
<name>G4YI28_PHYSP</name>
<evidence type="ECO:0000313" key="3">
    <source>
        <dbReference type="Proteomes" id="UP000002640"/>
    </source>
</evidence>
<proteinExistence type="predicted"/>
<accession>G4YI28</accession>
<organism evidence="2 3">
    <name type="scientific">Phytophthora sojae (strain P6497)</name>
    <name type="common">Soybean stem and root rot agent</name>
    <name type="synonym">Phytophthora megasperma f. sp. glycines</name>
    <dbReference type="NCBI Taxonomy" id="1094619"/>
    <lineage>
        <taxon>Eukaryota</taxon>
        <taxon>Sar</taxon>
        <taxon>Stramenopiles</taxon>
        <taxon>Oomycota</taxon>
        <taxon>Peronosporomycetes</taxon>
        <taxon>Peronosporales</taxon>
        <taxon>Peronosporaceae</taxon>
        <taxon>Phytophthora</taxon>
    </lineage>
</organism>
<dbReference type="KEGG" id="psoj:PHYSODRAFT_477621"/>
<evidence type="ECO:0000256" key="1">
    <source>
        <dbReference type="SAM" id="MobiDB-lite"/>
    </source>
</evidence>
<dbReference type="GeneID" id="20654913"/>
<dbReference type="AlphaFoldDB" id="G4YI28"/>
<feature type="region of interest" description="Disordered" evidence="1">
    <location>
        <begin position="135"/>
        <end position="168"/>
    </location>
</feature>
<dbReference type="InParanoid" id="G4YI28"/>